<keyword evidence="2" id="KW-0812">Transmembrane</keyword>
<evidence type="ECO:0000256" key="2">
    <source>
        <dbReference type="SAM" id="Phobius"/>
    </source>
</evidence>
<dbReference type="EMBL" id="JBHMQT010000043">
    <property type="protein sequence ID" value="MFC0864527.1"/>
    <property type="molecule type" value="Genomic_DNA"/>
</dbReference>
<accession>A0ABV6U7T6</accession>
<keyword evidence="2" id="KW-1133">Transmembrane helix</keyword>
<dbReference type="RefSeq" id="WP_394302627.1">
    <property type="nucleotide sequence ID" value="NZ_JBHMQT010000043.1"/>
</dbReference>
<dbReference type="Proteomes" id="UP001589870">
    <property type="component" value="Unassembled WGS sequence"/>
</dbReference>
<sequence length="169" mass="16957">MRMGSAAIAGTATPRRIRGIAAEAILPRLLLLVAALLAVSLGHIAAHLCGPASSMSTSSMPALCAHCEHGGSGEDRLAGNGTPAGHTAADLAPPVTASGPDSDQPNPIVFCLAAVAAILVTLVLRLLGAGRLPEGVRGPGERPARLPPARGSPAPPFALSLRRVAVLRV</sequence>
<protein>
    <recommendedName>
        <fullName evidence="5">DUF2946 domain-containing protein</fullName>
    </recommendedName>
</protein>
<proteinExistence type="predicted"/>
<comment type="caution">
    <text evidence="3">The sequence shown here is derived from an EMBL/GenBank/DDBJ whole genome shotgun (WGS) entry which is preliminary data.</text>
</comment>
<feature type="transmembrane region" description="Helical" evidence="2">
    <location>
        <begin position="107"/>
        <end position="127"/>
    </location>
</feature>
<name>A0ABV6U7T6_9ACTN</name>
<reference evidence="3 4" key="1">
    <citation type="submission" date="2024-09" db="EMBL/GenBank/DDBJ databases">
        <authorList>
            <person name="Sun Q."/>
            <person name="Mori K."/>
        </authorList>
    </citation>
    <scope>NUCLEOTIDE SEQUENCE [LARGE SCALE GENOMIC DNA]</scope>
    <source>
        <strain evidence="3 4">TBRC 1851</strain>
    </source>
</reference>
<keyword evidence="4" id="KW-1185">Reference proteome</keyword>
<feature type="region of interest" description="Disordered" evidence="1">
    <location>
        <begin position="75"/>
        <end position="100"/>
    </location>
</feature>
<evidence type="ECO:0000313" key="4">
    <source>
        <dbReference type="Proteomes" id="UP001589870"/>
    </source>
</evidence>
<keyword evidence="2" id="KW-0472">Membrane</keyword>
<evidence type="ECO:0000313" key="3">
    <source>
        <dbReference type="EMBL" id="MFC0864527.1"/>
    </source>
</evidence>
<organism evidence="3 4">
    <name type="scientific">Sphaerimonospora cavernae</name>
    <dbReference type="NCBI Taxonomy" id="1740611"/>
    <lineage>
        <taxon>Bacteria</taxon>
        <taxon>Bacillati</taxon>
        <taxon>Actinomycetota</taxon>
        <taxon>Actinomycetes</taxon>
        <taxon>Streptosporangiales</taxon>
        <taxon>Streptosporangiaceae</taxon>
        <taxon>Sphaerimonospora</taxon>
    </lineage>
</organism>
<gene>
    <name evidence="3" type="ORF">ACFHYQ_19735</name>
</gene>
<evidence type="ECO:0008006" key="5">
    <source>
        <dbReference type="Google" id="ProtNLM"/>
    </source>
</evidence>
<evidence type="ECO:0000256" key="1">
    <source>
        <dbReference type="SAM" id="MobiDB-lite"/>
    </source>
</evidence>
<feature type="region of interest" description="Disordered" evidence="1">
    <location>
        <begin position="134"/>
        <end position="153"/>
    </location>
</feature>